<reference evidence="1 2" key="1">
    <citation type="submission" date="2024-02" db="EMBL/GenBank/DDBJ databases">
        <title>de novo genome assembly of Solanum bulbocastanum strain 11H21.</title>
        <authorList>
            <person name="Hosaka A.J."/>
        </authorList>
    </citation>
    <scope>NUCLEOTIDE SEQUENCE [LARGE SCALE GENOMIC DNA]</scope>
    <source>
        <tissue evidence="1">Young leaves</tissue>
    </source>
</reference>
<evidence type="ECO:0000313" key="1">
    <source>
        <dbReference type="EMBL" id="KAK6774139.1"/>
    </source>
</evidence>
<organism evidence="1 2">
    <name type="scientific">Solanum bulbocastanum</name>
    <name type="common">Wild potato</name>
    <dbReference type="NCBI Taxonomy" id="147425"/>
    <lineage>
        <taxon>Eukaryota</taxon>
        <taxon>Viridiplantae</taxon>
        <taxon>Streptophyta</taxon>
        <taxon>Embryophyta</taxon>
        <taxon>Tracheophyta</taxon>
        <taxon>Spermatophyta</taxon>
        <taxon>Magnoliopsida</taxon>
        <taxon>eudicotyledons</taxon>
        <taxon>Gunneridae</taxon>
        <taxon>Pentapetalae</taxon>
        <taxon>asterids</taxon>
        <taxon>lamiids</taxon>
        <taxon>Solanales</taxon>
        <taxon>Solanaceae</taxon>
        <taxon>Solanoideae</taxon>
        <taxon>Solaneae</taxon>
        <taxon>Solanum</taxon>
    </lineage>
</organism>
<gene>
    <name evidence="1" type="ORF">RDI58_029378</name>
</gene>
<dbReference type="AlphaFoldDB" id="A0AAN8SUB3"/>
<proteinExistence type="predicted"/>
<comment type="caution">
    <text evidence="1">The sequence shown here is derived from an EMBL/GenBank/DDBJ whole genome shotgun (WGS) entry which is preliminary data.</text>
</comment>
<keyword evidence="2" id="KW-1185">Reference proteome</keyword>
<sequence>MHAMWMLVTETIKCGSKLSTDVLPKQHGFVVKQNWKLDIHLGILSRRFFEHQQQIHQSNFEVLRVNNTIDTLEKFEKYRETVKKRSFGQYKNHQPSKKHS</sequence>
<dbReference type="Proteomes" id="UP001371456">
    <property type="component" value="Unassembled WGS sequence"/>
</dbReference>
<accession>A0AAN8SUB3</accession>
<protein>
    <submittedName>
        <fullName evidence="1">Uncharacterized protein</fullName>
    </submittedName>
</protein>
<name>A0AAN8SUB3_SOLBU</name>
<dbReference type="EMBL" id="JBANQN010000012">
    <property type="protein sequence ID" value="KAK6774139.1"/>
    <property type="molecule type" value="Genomic_DNA"/>
</dbReference>
<evidence type="ECO:0000313" key="2">
    <source>
        <dbReference type="Proteomes" id="UP001371456"/>
    </source>
</evidence>